<dbReference type="GO" id="GO:0006313">
    <property type="term" value="P:DNA transposition"/>
    <property type="evidence" value="ECO:0007669"/>
    <property type="project" value="InterPro"/>
</dbReference>
<evidence type="ECO:0000256" key="2">
    <source>
        <dbReference type="SAM" id="MobiDB-lite"/>
    </source>
</evidence>
<gene>
    <name evidence="4" type="ORF">LARV_01156</name>
</gene>
<evidence type="ECO:0000256" key="1">
    <source>
        <dbReference type="PROSITE-ProRule" id="PRU00169"/>
    </source>
</evidence>
<dbReference type="SUPFAM" id="SSF52172">
    <property type="entry name" value="CheY-like"/>
    <property type="match status" value="1"/>
</dbReference>
<dbReference type="InterPro" id="IPR001789">
    <property type="entry name" value="Sig_transdc_resp-reg_receiver"/>
</dbReference>
<dbReference type="RefSeq" id="WP_075072741.1">
    <property type="nucleotide sequence ID" value="NZ_DF967972.1"/>
</dbReference>
<dbReference type="CDD" id="cd00156">
    <property type="entry name" value="REC"/>
    <property type="match status" value="1"/>
</dbReference>
<dbReference type="GO" id="GO:0004803">
    <property type="term" value="F:transposase activity"/>
    <property type="evidence" value="ECO:0007669"/>
    <property type="project" value="InterPro"/>
</dbReference>
<dbReference type="Gene3D" id="3.40.50.2300">
    <property type="match status" value="1"/>
</dbReference>
<dbReference type="STRING" id="360412.LARV_01156"/>
<feature type="compositionally biased region" description="Basic and acidic residues" evidence="2">
    <location>
        <begin position="416"/>
        <end position="426"/>
    </location>
</feature>
<evidence type="ECO:0000313" key="5">
    <source>
        <dbReference type="Proteomes" id="UP000055060"/>
    </source>
</evidence>
<sequence>MPKQILVASPHLAFGELLRLSLEESGQYRVRLVHSGSEARSSAGRAIFALLILDADLTDCPFAELARDIHEQQPQARLILIPPDNNPQHPSLRGLTADAYLTKPFYLPDLLETVERLMAAPLAAPSVPPPAAAEKPPVVDPASAPAEASQAPIERPAWLDNPAAVQQALDNAVSDPRIHAALILIDGQVNGGSGALSPAARQEIAALLMRSWERHQNSDQARFVRLAEGGEQLIYATRLAEKVALALACEVNLPLTRARSKATLLSRQLAEIPEAPDQPPIESPIESPVPNAEAEPVAEDLGLEANESEIPDLRLLDLLANAPSPDPESPKPDAAPATIENGWVPETAAETSPVPLSLPWEQIIPQAPARLPDDPPSPYDAPTIAIRRRAAASDAPTVAIQPQGAQSSRGDAATDLEERPTVKVEPVEPPPPILPPSMARPEIPTDSDEPQPFFAMPQGSLLSVEPVSPTLSHLSYSALLLPRFPQHVLVGDLAEELGLWVPQLCLAFGWRLEGMAVRPGTLQFTLQVAPTVSPGNVVRILRQRTSQRIFGRFPELKELNPSGDFWAPGYLIISGSTPPLPNLLHDFVAQTRRRQGLPAN</sequence>
<evidence type="ECO:0000259" key="3">
    <source>
        <dbReference type="PROSITE" id="PS50110"/>
    </source>
</evidence>
<dbReference type="GO" id="GO:0000160">
    <property type="term" value="P:phosphorelay signal transduction system"/>
    <property type="evidence" value="ECO:0007669"/>
    <property type="project" value="InterPro"/>
</dbReference>
<feature type="domain" description="Response regulatory" evidence="3">
    <location>
        <begin position="4"/>
        <end position="118"/>
    </location>
</feature>
<dbReference type="EMBL" id="DF967972">
    <property type="protein sequence ID" value="GAP13402.1"/>
    <property type="molecule type" value="Genomic_DNA"/>
</dbReference>
<feature type="compositionally biased region" description="Low complexity" evidence="2">
    <location>
        <begin position="132"/>
        <end position="150"/>
    </location>
</feature>
<protein>
    <submittedName>
        <fullName evidence="4">Transposase</fullName>
    </submittedName>
</protein>
<keyword evidence="5" id="KW-1185">Reference proteome</keyword>
<dbReference type="InterPro" id="IPR036515">
    <property type="entry name" value="Transposase_17_sf"/>
</dbReference>
<reference evidence="4" key="1">
    <citation type="submission" date="2015-07" db="EMBL/GenBank/DDBJ databases">
        <title>Draft Genome Sequences of Anaerolinea thermolimosa IMO-1, Bellilinea caldifistulae GOMI-1, Leptolinea tardivitalis YMTK-2, Levilinea saccharolytica KIBI-1,Longilinea arvoryzae KOME-1, Previously Described as Members of the Anaerolineaceae (Chloroflexi).</title>
        <authorList>
            <person name="Sekiguchi Y."/>
            <person name="Ohashi A."/>
            <person name="Matsuura N."/>
            <person name="Tourlousse M.D."/>
        </authorList>
    </citation>
    <scope>NUCLEOTIDE SEQUENCE [LARGE SCALE GENOMIC DNA]</scope>
    <source>
        <strain evidence="4">KOME-1</strain>
    </source>
</reference>
<feature type="region of interest" description="Disordered" evidence="2">
    <location>
        <begin position="392"/>
        <end position="436"/>
    </location>
</feature>
<keyword evidence="1" id="KW-0597">Phosphoprotein</keyword>
<feature type="region of interest" description="Disordered" evidence="2">
    <location>
        <begin position="270"/>
        <end position="296"/>
    </location>
</feature>
<name>A0A0S7BIG6_9CHLR</name>
<dbReference type="Proteomes" id="UP000055060">
    <property type="component" value="Unassembled WGS sequence"/>
</dbReference>
<dbReference type="GO" id="GO:0003677">
    <property type="term" value="F:DNA binding"/>
    <property type="evidence" value="ECO:0007669"/>
    <property type="project" value="InterPro"/>
</dbReference>
<dbReference type="PROSITE" id="PS50110">
    <property type="entry name" value="RESPONSE_REGULATORY"/>
    <property type="match status" value="1"/>
</dbReference>
<proteinExistence type="predicted"/>
<dbReference type="Pfam" id="PF01797">
    <property type="entry name" value="Y1_Tnp"/>
    <property type="match status" value="1"/>
</dbReference>
<dbReference type="InterPro" id="IPR011006">
    <property type="entry name" value="CheY-like_superfamily"/>
</dbReference>
<dbReference type="SUPFAM" id="SSF143422">
    <property type="entry name" value="Transposase IS200-like"/>
    <property type="match status" value="1"/>
</dbReference>
<evidence type="ECO:0000313" key="4">
    <source>
        <dbReference type="EMBL" id="GAP13402.1"/>
    </source>
</evidence>
<dbReference type="InterPro" id="IPR002686">
    <property type="entry name" value="Transposase_17"/>
</dbReference>
<dbReference type="OrthoDB" id="166601at2"/>
<dbReference type="Gene3D" id="3.30.70.1290">
    <property type="entry name" value="Transposase IS200-like"/>
    <property type="match status" value="1"/>
</dbReference>
<feature type="region of interest" description="Disordered" evidence="2">
    <location>
        <begin position="125"/>
        <end position="150"/>
    </location>
</feature>
<feature type="modified residue" description="4-aspartylphosphate" evidence="1">
    <location>
        <position position="54"/>
    </location>
</feature>
<accession>A0A0S7BIG6</accession>
<organism evidence="4">
    <name type="scientific">Longilinea arvoryzae</name>
    <dbReference type="NCBI Taxonomy" id="360412"/>
    <lineage>
        <taxon>Bacteria</taxon>
        <taxon>Bacillati</taxon>
        <taxon>Chloroflexota</taxon>
        <taxon>Anaerolineae</taxon>
        <taxon>Anaerolineales</taxon>
        <taxon>Anaerolineaceae</taxon>
        <taxon>Longilinea</taxon>
    </lineage>
</organism>
<dbReference type="AlphaFoldDB" id="A0A0S7BIG6"/>